<dbReference type="EMBL" id="JACWZY010000016">
    <property type="protein sequence ID" value="MBD2702709.1"/>
    <property type="molecule type" value="Genomic_DNA"/>
</dbReference>
<feature type="transmembrane region" description="Helical" evidence="1">
    <location>
        <begin position="173"/>
        <end position="190"/>
    </location>
</feature>
<feature type="transmembrane region" description="Helical" evidence="1">
    <location>
        <begin position="44"/>
        <end position="63"/>
    </location>
</feature>
<reference evidence="2" key="1">
    <citation type="submission" date="2020-09" db="EMBL/GenBank/DDBJ databases">
        <authorList>
            <person name="Kim M.K."/>
        </authorList>
    </citation>
    <scope>NUCLEOTIDE SEQUENCE</scope>
    <source>
        <strain evidence="2">BT702</strain>
    </source>
</reference>
<evidence type="ECO:0000313" key="3">
    <source>
        <dbReference type="Proteomes" id="UP000598820"/>
    </source>
</evidence>
<sequence>MNRLFIIGRLLFASAMIAFGVIHLVTGNFPTSLLPIAADFPVRFTLVLLMGLILIVSGLCIGLSWKADKAALSLGALFLLCAFYPHLVKLVSNWFAGGTWTVFGELLALSAASFYIAGQLESPVDTVFENRFNVAKWSKWLFTVSLVIFGILHFQYGAFVATLIPAWIPARLFWAYFVGIAFIATAVSLISNKKTVLSSGLLGVMFLLWVVLLHVPRALTKMQSEPEWTSLSTALAMSGIAFFMAGAERQKTGLGRSATLPGRVIVDQ</sequence>
<gene>
    <name evidence="2" type="ORF">IC229_18830</name>
</gene>
<feature type="transmembrane region" description="Helical" evidence="1">
    <location>
        <begin position="139"/>
        <end position="167"/>
    </location>
</feature>
<keyword evidence="1" id="KW-0472">Membrane</keyword>
<dbReference type="Proteomes" id="UP000598820">
    <property type="component" value="Unassembled WGS sequence"/>
</dbReference>
<name>A0A926XXH7_9BACT</name>
<dbReference type="RefSeq" id="WP_190888557.1">
    <property type="nucleotide sequence ID" value="NZ_JACWZY010000016.1"/>
</dbReference>
<proteinExistence type="predicted"/>
<evidence type="ECO:0008006" key="4">
    <source>
        <dbReference type="Google" id="ProtNLM"/>
    </source>
</evidence>
<comment type="caution">
    <text evidence="2">The sequence shown here is derived from an EMBL/GenBank/DDBJ whole genome shotgun (WGS) entry which is preliminary data.</text>
</comment>
<keyword evidence="1" id="KW-1133">Transmembrane helix</keyword>
<feature type="transmembrane region" description="Helical" evidence="1">
    <location>
        <begin position="70"/>
        <end position="88"/>
    </location>
</feature>
<feature type="transmembrane region" description="Helical" evidence="1">
    <location>
        <begin position="228"/>
        <end position="247"/>
    </location>
</feature>
<protein>
    <recommendedName>
        <fullName evidence="4">DoxX family membrane protein</fullName>
    </recommendedName>
</protein>
<keyword evidence="3" id="KW-1185">Reference proteome</keyword>
<organism evidence="2 3">
    <name type="scientific">Spirosoma profusum</name>
    <dbReference type="NCBI Taxonomy" id="2771354"/>
    <lineage>
        <taxon>Bacteria</taxon>
        <taxon>Pseudomonadati</taxon>
        <taxon>Bacteroidota</taxon>
        <taxon>Cytophagia</taxon>
        <taxon>Cytophagales</taxon>
        <taxon>Cytophagaceae</taxon>
        <taxon>Spirosoma</taxon>
    </lineage>
</organism>
<keyword evidence="1" id="KW-0812">Transmembrane</keyword>
<accession>A0A926XXH7</accession>
<evidence type="ECO:0000256" key="1">
    <source>
        <dbReference type="SAM" id="Phobius"/>
    </source>
</evidence>
<evidence type="ECO:0000313" key="2">
    <source>
        <dbReference type="EMBL" id="MBD2702709.1"/>
    </source>
</evidence>
<feature type="transmembrane region" description="Helical" evidence="1">
    <location>
        <begin position="94"/>
        <end position="118"/>
    </location>
</feature>
<dbReference type="AlphaFoldDB" id="A0A926XXH7"/>
<feature type="transmembrane region" description="Helical" evidence="1">
    <location>
        <begin position="197"/>
        <end position="216"/>
    </location>
</feature>